<dbReference type="PANTHER" id="PTHR34040">
    <property type="entry name" value="FLAGELLAR BIOSYNTHETIC PROTEIN FLIQ"/>
    <property type="match status" value="1"/>
</dbReference>
<keyword evidence="6 7" id="KW-0472">Membrane</keyword>
<keyword evidence="7" id="KW-0975">Bacterial flagellum</keyword>
<keyword evidence="5 7" id="KW-1133">Transmembrane helix</keyword>
<dbReference type="OrthoDB" id="9806440at2"/>
<organism evidence="8 9">
    <name type="scientific">Amphritea atlantica</name>
    <dbReference type="NCBI Taxonomy" id="355243"/>
    <lineage>
        <taxon>Bacteria</taxon>
        <taxon>Pseudomonadati</taxon>
        <taxon>Pseudomonadota</taxon>
        <taxon>Gammaproteobacteria</taxon>
        <taxon>Oceanospirillales</taxon>
        <taxon>Oceanospirillaceae</taxon>
        <taxon>Amphritea</taxon>
    </lineage>
</organism>
<evidence type="ECO:0000256" key="5">
    <source>
        <dbReference type="ARBA" id="ARBA00022989"/>
    </source>
</evidence>
<accession>A0A1H9L848</accession>
<reference evidence="9" key="1">
    <citation type="submission" date="2016-10" db="EMBL/GenBank/DDBJ databases">
        <authorList>
            <person name="Varghese N."/>
            <person name="Submissions S."/>
        </authorList>
    </citation>
    <scope>NUCLEOTIDE SEQUENCE [LARGE SCALE GENOMIC DNA]</scope>
    <source>
        <strain evidence="9">DSM 18887</strain>
    </source>
</reference>
<evidence type="ECO:0000256" key="7">
    <source>
        <dbReference type="RuleBase" id="RU364090"/>
    </source>
</evidence>
<dbReference type="PRINTS" id="PR00952">
    <property type="entry name" value="TYPE3IMQPROT"/>
</dbReference>
<dbReference type="InterPro" id="IPR006305">
    <property type="entry name" value="FliQ"/>
</dbReference>
<dbReference type="GO" id="GO:0044780">
    <property type="term" value="P:bacterial-type flagellum assembly"/>
    <property type="evidence" value="ECO:0007669"/>
    <property type="project" value="InterPro"/>
</dbReference>
<keyword evidence="3 7" id="KW-1003">Cell membrane</keyword>
<keyword evidence="4 7" id="KW-0812">Transmembrane</keyword>
<evidence type="ECO:0000256" key="1">
    <source>
        <dbReference type="ARBA" id="ARBA00004651"/>
    </source>
</evidence>
<dbReference type="EMBL" id="FOGB01000016">
    <property type="protein sequence ID" value="SER07488.1"/>
    <property type="molecule type" value="Genomic_DNA"/>
</dbReference>
<feature type="transmembrane region" description="Helical" evidence="7">
    <location>
        <begin position="13"/>
        <end position="39"/>
    </location>
</feature>
<evidence type="ECO:0000256" key="4">
    <source>
        <dbReference type="ARBA" id="ARBA00022692"/>
    </source>
</evidence>
<dbReference type="Proteomes" id="UP000198749">
    <property type="component" value="Unassembled WGS sequence"/>
</dbReference>
<dbReference type="NCBIfam" id="TIGR01402">
    <property type="entry name" value="fliQ"/>
    <property type="match status" value="1"/>
</dbReference>
<dbReference type="GO" id="GO:0009306">
    <property type="term" value="P:protein secretion"/>
    <property type="evidence" value="ECO:0007669"/>
    <property type="project" value="InterPro"/>
</dbReference>
<dbReference type="RefSeq" id="WP_091361412.1">
    <property type="nucleotide sequence ID" value="NZ_AP025284.1"/>
</dbReference>
<keyword evidence="9" id="KW-1185">Reference proteome</keyword>
<evidence type="ECO:0000256" key="2">
    <source>
        <dbReference type="ARBA" id="ARBA00006156"/>
    </source>
</evidence>
<dbReference type="GO" id="GO:0009425">
    <property type="term" value="C:bacterial-type flagellum basal body"/>
    <property type="evidence" value="ECO:0007669"/>
    <property type="project" value="UniProtKB-SubCell"/>
</dbReference>
<dbReference type="GO" id="GO:0005886">
    <property type="term" value="C:plasma membrane"/>
    <property type="evidence" value="ECO:0007669"/>
    <property type="project" value="UniProtKB-SubCell"/>
</dbReference>
<evidence type="ECO:0000256" key="6">
    <source>
        <dbReference type="ARBA" id="ARBA00023136"/>
    </source>
</evidence>
<dbReference type="AlphaFoldDB" id="A0A1H9L848"/>
<dbReference type="PIRSF" id="PIRSF004669">
    <property type="entry name" value="FliQ"/>
    <property type="match status" value="1"/>
</dbReference>
<evidence type="ECO:0000313" key="9">
    <source>
        <dbReference type="Proteomes" id="UP000198749"/>
    </source>
</evidence>
<name>A0A1H9L848_9GAMM</name>
<dbReference type="Pfam" id="PF01313">
    <property type="entry name" value="Bac_export_3"/>
    <property type="match status" value="1"/>
</dbReference>
<evidence type="ECO:0000256" key="3">
    <source>
        <dbReference type="ARBA" id="ARBA00022475"/>
    </source>
</evidence>
<gene>
    <name evidence="7" type="primary">fliQ</name>
    <name evidence="8" type="ORF">SAMN03080615_03824</name>
</gene>
<keyword evidence="8" id="KW-0969">Cilium</keyword>
<comment type="function">
    <text evidence="7">Role in flagellar biosynthesis.</text>
</comment>
<feature type="transmembrane region" description="Helical" evidence="7">
    <location>
        <begin position="51"/>
        <end position="70"/>
    </location>
</feature>
<protein>
    <recommendedName>
        <fullName evidence="7">Flagellar biosynthetic protein FliQ</fullName>
    </recommendedName>
</protein>
<keyword evidence="8" id="KW-0282">Flagellum</keyword>
<dbReference type="InterPro" id="IPR002191">
    <property type="entry name" value="Bac_export_3"/>
</dbReference>
<proteinExistence type="inferred from homology"/>
<keyword evidence="8" id="KW-0966">Cell projection</keyword>
<evidence type="ECO:0000313" key="8">
    <source>
        <dbReference type="EMBL" id="SER07488.1"/>
    </source>
</evidence>
<dbReference type="STRING" id="355243.SAMN03080615_03824"/>
<comment type="similarity">
    <text evidence="2 7">Belongs to the FliQ/MopD/SpaQ family.</text>
</comment>
<dbReference type="PANTHER" id="PTHR34040:SF8">
    <property type="entry name" value="FLAGELLAR BIOSYNTHETIC PROTEIN FLIQ"/>
    <property type="match status" value="1"/>
</dbReference>
<comment type="subcellular location">
    <subcellularLocation>
        <location evidence="1 7">Cell membrane</location>
        <topology evidence="1">Multi-pass membrane protein</topology>
    </subcellularLocation>
    <subcellularLocation>
        <location evidence="7">Bacterial flagellum basal body</location>
    </subcellularLocation>
</comment>
<sequence>MTPEMVLDLFGEALYLVVLLVAVIVVPSLMVGLLVSTFQAATQINEQTLSFLPRLLVTLLTIMWAGPWILGQLMDHFNNIFANIPLFLG</sequence>